<dbReference type="InterPro" id="IPR004526">
    <property type="entry name" value="Glu-tRNA-synth_arc/euk"/>
</dbReference>
<evidence type="ECO:0000256" key="5">
    <source>
        <dbReference type="ARBA" id="ARBA00022553"/>
    </source>
</evidence>
<evidence type="ECO:0000256" key="1">
    <source>
        <dbReference type="ARBA" id="ARBA00004496"/>
    </source>
</evidence>
<comment type="subcellular location">
    <subcellularLocation>
        <location evidence="1">Cytoplasm</location>
    </subcellularLocation>
</comment>
<dbReference type="AlphaFoldDB" id="D8UHB4"/>
<evidence type="ECO:0000256" key="12">
    <source>
        <dbReference type="ARBA" id="ARBA00048351"/>
    </source>
</evidence>
<dbReference type="GeneID" id="9623158"/>
<dbReference type="GO" id="GO:0006424">
    <property type="term" value="P:glutamyl-tRNA aminoacylation"/>
    <property type="evidence" value="ECO:0007669"/>
    <property type="project" value="InterPro"/>
</dbReference>
<dbReference type="InterPro" id="IPR020058">
    <property type="entry name" value="Glu/Gln-tRNA-synth_Ib_cat-dom"/>
</dbReference>
<dbReference type="InterPro" id="IPR001412">
    <property type="entry name" value="aa-tRNA-synth_I_CS"/>
</dbReference>
<evidence type="ECO:0000256" key="3">
    <source>
        <dbReference type="ARBA" id="ARBA00012835"/>
    </source>
</evidence>
<keyword evidence="10 13" id="KW-0030">Aminoacyl-tRNA synthetase</keyword>
<keyword evidence="5" id="KW-0597">Phosphoprotein</keyword>
<dbReference type="STRING" id="3068.D8UHB4"/>
<dbReference type="NCBIfam" id="TIGR00463">
    <property type="entry name" value="gltX_arch"/>
    <property type="match status" value="1"/>
</dbReference>
<dbReference type="Gene3D" id="1.20.1050.130">
    <property type="match status" value="1"/>
</dbReference>
<sequence length="752" mass="83411">MDVTLTFWDRNPPYAALAAARLGDVPVSAAPDPKATKETIPTLAVSGETLTGSMILKYLARSSRKRDELYGSDALSSCQIDQWLETAAGIVSGAALESQCVALNDYLTLRTFLVGYGLTLADLAVWGQLHGSPLWKKIRTSGKVPHLARWFTFCSEVPQVKTAVEELEALGKKGGAPGATAGSGKAAGGAAGIDGKKATGNSAVADGPVASGGGDSGGSFDIGLPGAEEGKVVTRFPPEPSGYLHIGHAKAALLNQYFADLYKGKLLVRFDDTNPSKEKDEFVENILKDIADLGLRYDRLTYTSDYFPQLLELGEKMIRAGMMYADDTPVEQMREQRLKSIESVCRNRSVEENLRIWEEMKAGSEVGLANAMRFKIDMKSLNGTMRDPVAFRCNLTHHWRTGYKYKVYPTYDCACPFVDAVEGVTHALRTSEYRDREEQYYWILAAYQKVWAGLPHVHIWDYSRLNFVNTVLSKRKLTWFVETGRVDGWNDPRMPTVQGILRRGMRIEALKEFILSQGASKNITFQEWDKIWTINKKQIDPVCPRHTAIEEDGKVLLTLEDGPAEPEVVVVPRHKKYPPAGKKALTRSNKVWLEQVDAVTLAEGEEVTLMDWGNAIIMSITKDPATGAVMALSGKLNLCGDVKKTRLKLTWLAAVPQCEVVTLQLLDFDYLITKKKVEEDDNFMDLVNPTTRFEKMALGDPNMRTLQKGEVLQLERKGYYIVDEPYGVKGSGRPIVLFCIPDGRTKNMAKNG</sequence>
<comment type="similarity">
    <text evidence="2">Belongs to the class-I aminoacyl-tRNA synthetase family. Glutamate--tRNA ligase type 2 subfamily.</text>
</comment>
<dbReference type="Pfam" id="PF00749">
    <property type="entry name" value="tRNA-synt_1c"/>
    <property type="match status" value="1"/>
</dbReference>
<dbReference type="SUPFAM" id="SSF50715">
    <property type="entry name" value="Ribosomal protein L25-like"/>
    <property type="match status" value="1"/>
</dbReference>
<dbReference type="InterPro" id="IPR050132">
    <property type="entry name" value="Gln/Glu-tRNA_Ligase"/>
</dbReference>
<evidence type="ECO:0000256" key="8">
    <source>
        <dbReference type="ARBA" id="ARBA00022840"/>
    </source>
</evidence>
<dbReference type="GO" id="GO:0048608">
    <property type="term" value="P:reproductive structure development"/>
    <property type="evidence" value="ECO:0007669"/>
    <property type="project" value="UniProtKB-ARBA"/>
</dbReference>
<dbReference type="SUPFAM" id="SSF47616">
    <property type="entry name" value="GST C-terminal domain-like"/>
    <property type="match status" value="1"/>
</dbReference>
<dbReference type="GO" id="GO:0004818">
    <property type="term" value="F:glutamate-tRNA ligase activity"/>
    <property type="evidence" value="ECO:0007669"/>
    <property type="project" value="UniProtKB-EC"/>
</dbReference>
<keyword evidence="7 13" id="KW-0547">Nucleotide-binding</keyword>
<dbReference type="InParanoid" id="D8UHB4"/>
<dbReference type="InterPro" id="IPR036282">
    <property type="entry name" value="Glutathione-S-Trfase_C_sf"/>
</dbReference>
<dbReference type="PRINTS" id="PR00987">
    <property type="entry name" value="TRNASYNTHGLU"/>
</dbReference>
<accession>D8UHB4</accession>
<evidence type="ECO:0000313" key="16">
    <source>
        <dbReference type="Proteomes" id="UP000001058"/>
    </source>
</evidence>
<dbReference type="GO" id="GO:0017102">
    <property type="term" value="C:methionyl glutamyl tRNA synthetase complex"/>
    <property type="evidence" value="ECO:0007669"/>
    <property type="project" value="TreeGrafter"/>
</dbReference>
<dbReference type="InterPro" id="IPR011035">
    <property type="entry name" value="Ribosomal_bL25/Gln-tRNA_synth"/>
</dbReference>
<evidence type="ECO:0000256" key="4">
    <source>
        <dbReference type="ARBA" id="ARBA00022490"/>
    </source>
</evidence>
<evidence type="ECO:0000256" key="7">
    <source>
        <dbReference type="ARBA" id="ARBA00022741"/>
    </source>
</evidence>
<dbReference type="PROSITE" id="PS00178">
    <property type="entry name" value="AA_TRNA_LIGASE_I"/>
    <property type="match status" value="1"/>
</dbReference>
<dbReference type="Gene3D" id="3.90.800.10">
    <property type="entry name" value="Glutamyl-tRNA Synthetase, Domain 3"/>
    <property type="match status" value="1"/>
</dbReference>
<feature type="domain" description="GST C-terminal" evidence="14">
    <location>
        <begin position="32"/>
        <end position="178"/>
    </location>
</feature>
<dbReference type="HAMAP" id="MF_02076">
    <property type="entry name" value="Glu_tRNA_synth_type2"/>
    <property type="match status" value="1"/>
</dbReference>
<dbReference type="Proteomes" id="UP000001058">
    <property type="component" value="Unassembled WGS sequence"/>
</dbReference>
<keyword evidence="9 13" id="KW-0648">Protein biosynthesis</keyword>
<evidence type="ECO:0000256" key="9">
    <source>
        <dbReference type="ARBA" id="ARBA00022917"/>
    </source>
</evidence>
<dbReference type="OrthoDB" id="10250478at2759"/>
<dbReference type="InterPro" id="IPR049437">
    <property type="entry name" value="tRNA-synt_1c_C2"/>
</dbReference>
<keyword evidence="6 13" id="KW-0436">Ligase</keyword>
<dbReference type="GO" id="GO:0009791">
    <property type="term" value="P:post-embryonic development"/>
    <property type="evidence" value="ECO:0007669"/>
    <property type="project" value="UniProtKB-ARBA"/>
</dbReference>
<dbReference type="FunCoup" id="D8UHB4">
    <property type="interactions" value="1366"/>
</dbReference>
<evidence type="ECO:0000256" key="13">
    <source>
        <dbReference type="RuleBase" id="RU363037"/>
    </source>
</evidence>
<dbReference type="FunFam" id="1.10.1160.10:FF:000001">
    <property type="entry name" value="Glutamine--tRNA ligase"/>
    <property type="match status" value="1"/>
</dbReference>
<reference evidence="15 16" key="1">
    <citation type="journal article" date="2010" name="Science">
        <title>Genomic analysis of organismal complexity in the multicellular green alga Volvox carteri.</title>
        <authorList>
            <person name="Prochnik S.E."/>
            <person name="Umen J."/>
            <person name="Nedelcu A.M."/>
            <person name="Hallmann A."/>
            <person name="Miller S.M."/>
            <person name="Nishii I."/>
            <person name="Ferris P."/>
            <person name="Kuo A."/>
            <person name="Mitros T."/>
            <person name="Fritz-Laylin L.K."/>
            <person name="Hellsten U."/>
            <person name="Chapman J."/>
            <person name="Simakov O."/>
            <person name="Rensing S.A."/>
            <person name="Terry A."/>
            <person name="Pangilinan J."/>
            <person name="Kapitonov V."/>
            <person name="Jurka J."/>
            <person name="Salamov A."/>
            <person name="Shapiro H."/>
            <person name="Schmutz J."/>
            <person name="Grimwood J."/>
            <person name="Lindquist E."/>
            <person name="Lucas S."/>
            <person name="Grigoriev I.V."/>
            <person name="Schmitt R."/>
            <person name="Kirk D."/>
            <person name="Rokhsar D.S."/>
        </authorList>
    </citation>
    <scope>NUCLEOTIDE SEQUENCE [LARGE SCALE GENOMIC DNA]</scope>
    <source>
        <strain evidence="16">f. Nagariensis / Eve</strain>
    </source>
</reference>
<dbReference type="FunFam" id="2.40.240.10:FF:000004">
    <property type="entry name" value="Glutamyl-tRNA synthetase, cytoplasmic"/>
    <property type="match status" value="1"/>
</dbReference>
<keyword evidence="4" id="KW-0963">Cytoplasm</keyword>
<evidence type="ECO:0000256" key="11">
    <source>
        <dbReference type="ARBA" id="ARBA00030865"/>
    </source>
</evidence>
<keyword evidence="16" id="KW-1185">Reference proteome</keyword>
<dbReference type="Gene3D" id="2.40.240.10">
    <property type="entry name" value="Ribosomal Protein L25, Chain P"/>
    <property type="match status" value="1"/>
</dbReference>
<dbReference type="PANTHER" id="PTHR43097:SF5">
    <property type="entry name" value="GLUTAMATE--TRNA LIGASE"/>
    <property type="match status" value="1"/>
</dbReference>
<dbReference type="InterPro" id="IPR020059">
    <property type="entry name" value="Glu/Gln-tRNA-synth_Ib_codon-bd"/>
</dbReference>
<evidence type="ECO:0000256" key="2">
    <source>
        <dbReference type="ARBA" id="ARBA00008927"/>
    </source>
</evidence>
<keyword evidence="8 13" id="KW-0067">ATP-binding</keyword>
<evidence type="ECO:0000313" key="15">
    <source>
        <dbReference type="EMBL" id="EFJ40901.1"/>
    </source>
</evidence>
<dbReference type="CDD" id="cd10289">
    <property type="entry name" value="GST_C_AaRS_like"/>
    <property type="match status" value="1"/>
</dbReference>
<dbReference type="Pfam" id="PF03950">
    <property type="entry name" value="tRNA-synt_1c_C"/>
    <property type="match status" value="1"/>
</dbReference>
<dbReference type="InterPro" id="IPR010987">
    <property type="entry name" value="Glutathione-S-Trfase_C-like"/>
</dbReference>
<name>D8UHB4_VOLCA</name>
<dbReference type="GO" id="GO:0010494">
    <property type="term" value="C:cytoplasmic stress granule"/>
    <property type="evidence" value="ECO:0007669"/>
    <property type="project" value="UniProtKB-ARBA"/>
</dbReference>
<dbReference type="InterPro" id="IPR020061">
    <property type="entry name" value="Glu_tRNA_lig_a-bdl"/>
</dbReference>
<dbReference type="EC" id="6.1.1.17" evidence="3"/>
<dbReference type="Gene3D" id="1.10.1160.10">
    <property type="entry name" value="Glutamyl-trna Synthetase, Domain 2"/>
    <property type="match status" value="1"/>
</dbReference>
<dbReference type="InterPro" id="IPR014729">
    <property type="entry name" value="Rossmann-like_a/b/a_fold"/>
</dbReference>
<dbReference type="FunFam" id="3.90.800.10:FF:000001">
    <property type="entry name" value="Glutamine--tRNA ligase"/>
    <property type="match status" value="1"/>
</dbReference>
<dbReference type="InterPro" id="IPR000924">
    <property type="entry name" value="Glu/Gln-tRNA-synth"/>
</dbReference>
<organism evidence="16">
    <name type="scientific">Volvox carteri f. nagariensis</name>
    <dbReference type="NCBI Taxonomy" id="3068"/>
    <lineage>
        <taxon>Eukaryota</taxon>
        <taxon>Viridiplantae</taxon>
        <taxon>Chlorophyta</taxon>
        <taxon>core chlorophytes</taxon>
        <taxon>Chlorophyceae</taxon>
        <taxon>CS clade</taxon>
        <taxon>Chlamydomonadales</taxon>
        <taxon>Volvocaceae</taxon>
        <taxon>Volvox</taxon>
    </lineage>
</organism>
<protein>
    <recommendedName>
        <fullName evidence="3">glutamate--tRNA ligase</fullName>
        <ecNumber evidence="3">6.1.1.17</ecNumber>
    </recommendedName>
    <alternativeName>
        <fullName evidence="11">Glutamyl-tRNA synthetase</fullName>
    </alternativeName>
</protein>
<dbReference type="RefSeq" id="XP_002958061.1">
    <property type="nucleotide sequence ID" value="XM_002958015.1"/>
</dbReference>
<evidence type="ECO:0000256" key="6">
    <source>
        <dbReference type="ARBA" id="ARBA00022598"/>
    </source>
</evidence>
<proteinExistence type="inferred from homology"/>
<dbReference type="GO" id="GO:0005829">
    <property type="term" value="C:cytosol"/>
    <property type="evidence" value="ECO:0007669"/>
    <property type="project" value="TreeGrafter"/>
</dbReference>
<evidence type="ECO:0000256" key="10">
    <source>
        <dbReference type="ARBA" id="ARBA00023146"/>
    </source>
</evidence>
<dbReference type="Pfam" id="PF20974">
    <property type="entry name" value="tRNA-synt_1c_C2"/>
    <property type="match status" value="1"/>
</dbReference>
<dbReference type="eggNOG" id="KOG1147">
    <property type="taxonomic scope" value="Eukaryota"/>
</dbReference>
<dbReference type="PANTHER" id="PTHR43097">
    <property type="entry name" value="GLUTAMINE-TRNA LIGASE"/>
    <property type="match status" value="1"/>
</dbReference>
<dbReference type="GO" id="GO:0005524">
    <property type="term" value="F:ATP binding"/>
    <property type="evidence" value="ECO:0007669"/>
    <property type="project" value="UniProtKB-KW"/>
</dbReference>
<dbReference type="InterPro" id="IPR020056">
    <property type="entry name" value="Rbsml_bL25/Gln-tRNA_synth_N"/>
</dbReference>
<comment type="catalytic activity">
    <reaction evidence="12">
        <text>tRNA(Glu) + L-glutamate + ATP = L-glutamyl-tRNA(Glu) + AMP + diphosphate</text>
        <dbReference type="Rhea" id="RHEA:23540"/>
        <dbReference type="Rhea" id="RHEA-COMP:9663"/>
        <dbReference type="Rhea" id="RHEA-COMP:9680"/>
        <dbReference type="ChEBI" id="CHEBI:29985"/>
        <dbReference type="ChEBI" id="CHEBI:30616"/>
        <dbReference type="ChEBI" id="CHEBI:33019"/>
        <dbReference type="ChEBI" id="CHEBI:78442"/>
        <dbReference type="ChEBI" id="CHEBI:78520"/>
        <dbReference type="ChEBI" id="CHEBI:456215"/>
        <dbReference type="EC" id="6.1.1.17"/>
    </reaction>
</comment>
<dbReference type="SUPFAM" id="SSF52374">
    <property type="entry name" value="Nucleotidylyl transferase"/>
    <property type="match status" value="1"/>
</dbReference>
<dbReference type="EMBL" id="GL378405">
    <property type="protein sequence ID" value="EFJ40901.1"/>
    <property type="molecule type" value="Genomic_DNA"/>
</dbReference>
<dbReference type="FunFam" id="3.40.50.620:FF:000070">
    <property type="entry name" value="Bifunctional glutamate/proline--tRNA ligase"/>
    <property type="match status" value="1"/>
</dbReference>
<gene>
    <name evidence="15" type="ORF">VOLCADRAFT_77768</name>
</gene>
<evidence type="ECO:0000259" key="14">
    <source>
        <dbReference type="PROSITE" id="PS50405"/>
    </source>
</evidence>
<dbReference type="PROSITE" id="PS50405">
    <property type="entry name" value="GST_CTER"/>
    <property type="match status" value="1"/>
</dbReference>
<dbReference type="KEGG" id="vcn:VOLCADRAFT_77768"/>
<dbReference type="Gene3D" id="3.40.50.620">
    <property type="entry name" value="HUPs"/>
    <property type="match status" value="1"/>
</dbReference>